<dbReference type="SUPFAM" id="SSF57850">
    <property type="entry name" value="RING/U-box"/>
    <property type="match status" value="1"/>
</dbReference>
<dbReference type="Proteomes" id="UP001274830">
    <property type="component" value="Unassembled WGS sequence"/>
</dbReference>
<dbReference type="GO" id="GO:0004842">
    <property type="term" value="F:ubiquitin-protein transferase activity"/>
    <property type="evidence" value="ECO:0007669"/>
    <property type="project" value="TreeGrafter"/>
</dbReference>
<name>A0AAE0WXU0_9PEZI</name>
<feature type="compositionally biased region" description="Low complexity" evidence="5">
    <location>
        <begin position="267"/>
        <end position="278"/>
    </location>
</feature>
<proteinExistence type="predicted"/>
<evidence type="ECO:0000259" key="6">
    <source>
        <dbReference type="PROSITE" id="PS50089"/>
    </source>
</evidence>
<evidence type="ECO:0000256" key="2">
    <source>
        <dbReference type="ARBA" id="ARBA00022771"/>
    </source>
</evidence>
<dbReference type="EMBL" id="JAUTXT010000001">
    <property type="protein sequence ID" value="KAK3680107.1"/>
    <property type="molecule type" value="Genomic_DNA"/>
</dbReference>
<sequence length="414" mass="45623">MAAAWPAREGTRNQNWAQFPDLMSDGDGQGHEWGFDDLEDEYRYTDLIAHRPTIDPDYLANDLDWDIDRDLGDHDIDLASSDIVTADGSNHQQEEDEDTFVQSHSHAGRTSSSRMGNEQSSINSARPASRGMNYLPPASLFTTPSPRLQQTPPRQGNRHEDWLDRTTRSTSTAGFAQDDFFDAVSDRTLRSPVHDLEDLDSDASEVMPTFTRHRRESIVDLTADPSSPQRAVPSRPASRPTKRSAENQASAAASSSNSHRAKRQRPSTTTTSASAAASRSQAQDEPIEELDLTQSPISAMRAAEQARAVAAQQALEPSGPLRIGQRQCIICMEAYTNATVTPCGHIYCHECLDQALKQGEKNSDRHIGTCPVCRQEIHRDDKKKRKGGKPVAIAFMKKSAFRSKGRPALEAASG</sequence>
<feature type="region of interest" description="Disordered" evidence="5">
    <location>
        <begin position="1"/>
        <end position="28"/>
    </location>
</feature>
<accession>A0AAE0WXU0</accession>
<feature type="region of interest" description="Disordered" evidence="5">
    <location>
        <begin position="216"/>
        <end position="289"/>
    </location>
</feature>
<organism evidence="7 8">
    <name type="scientific">Recurvomyces mirabilis</name>
    <dbReference type="NCBI Taxonomy" id="574656"/>
    <lineage>
        <taxon>Eukaryota</taxon>
        <taxon>Fungi</taxon>
        <taxon>Dikarya</taxon>
        <taxon>Ascomycota</taxon>
        <taxon>Pezizomycotina</taxon>
        <taxon>Dothideomycetes</taxon>
        <taxon>Dothideomycetidae</taxon>
        <taxon>Mycosphaerellales</taxon>
        <taxon>Teratosphaeriaceae</taxon>
        <taxon>Recurvomyces</taxon>
    </lineage>
</organism>
<feature type="region of interest" description="Disordered" evidence="5">
    <location>
        <begin position="87"/>
        <end position="163"/>
    </location>
</feature>
<protein>
    <recommendedName>
        <fullName evidence="6">RING-type domain-containing protein</fullName>
    </recommendedName>
</protein>
<dbReference type="AlphaFoldDB" id="A0AAE0WXU0"/>
<evidence type="ECO:0000256" key="1">
    <source>
        <dbReference type="ARBA" id="ARBA00022723"/>
    </source>
</evidence>
<gene>
    <name evidence="7" type="ORF">LTR78_000484</name>
</gene>
<comment type="caution">
    <text evidence="7">The sequence shown here is derived from an EMBL/GenBank/DDBJ whole genome shotgun (WGS) entry which is preliminary data.</text>
</comment>
<evidence type="ECO:0000313" key="8">
    <source>
        <dbReference type="Proteomes" id="UP001274830"/>
    </source>
</evidence>
<feature type="compositionally biased region" description="Polar residues" evidence="5">
    <location>
        <begin position="140"/>
        <end position="154"/>
    </location>
</feature>
<dbReference type="PANTHER" id="PTHR12109:SF3">
    <property type="entry name" value="RING FINGER PROTEIN 141"/>
    <property type="match status" value="1"/>
</dbReference>
<dbReference type="GO" id="GO:0051865">
    <property type="term" value="P:protein autoubiquitination"/>
    <property type="evidence" value="ECO:0007669"/>
    <property type="project" value="TreeGrafter"/>
</dbReference>
<dbReference type="PANTHER" id="PTHR12109">
    <property type="entry name" value="RING FINGER PROTEIN 141-RELATED"/>
    <property type="match status" value="1"/>
</dbReference>
<evidence type="ECO:0000256" key="5">
    <source>
        <dbReference type="SAM" id="MobiDB-lite"/>
    </source>
</evidence>
<evidence type="ECO:0000256" key="4">
    <source>
        <dbReference type="PROSITE-ProRule" id="PRU00175"/>
    </source>
</evidence>
<dbReference type="InterPro" id="IPR017907">
    <property type="entry name" value="Znf_RING_CS"/>
</dbReference>
<keyword evidence="2 4" id="KW-0863">Zinc-finger</keyword>
<dbReference type="InterPro" id="IPR001841">
    <property type="entry name" value="Znf_RING"/>
</dbReference>
<keyword evidence="8" id="KW-1185">Reference proteome</keyword>
<reference evidence="7" key="1">
    <citation type="submission" date="2023-07" db="EMBL/GenBank/DDBJ databases">
        <title>Black Yeasts Isolated from many extreme environments.</title>
        <authorList>
            <person name="Coleine C."/>
            <person name="Stajich J.E."/>
            <person name="Selbmann L."/>
        </authorList>
    </citation>
    <scope>NUCLEOTIDE SEQUENCE</scope>
    <source>
        <strain evidence="7">CCFEE 5485</strain>
    </source>
</reference>
<dbReference type="PROSITE" id="PS50089">
    <property type="entry name" value="ZF_RING_2"/>
    <property type="match status" value="1"/>
</dbReference>
<feature type="compositionally biased region" description="Polar residues" evidence="5">
    <location>
        <begin position="100"/>
        <end position="126"/>
    </location>
</feature>
<dbReference type="InterPro" id="IPR013083">
    <property type="entry name" value="Znf_RING/FYVE/PHD"/>
</dbReference>
<keyword evidence="1" id="KW-0479">Metal-binding</keyword>
<dbReference type="GO" id="GO:0008270">
    <property type="term" value="F:zinc ion binding"/>
    <property type="evidence" value="ECO:0007669"/>
    <property type="project" value="UniProtKB-KW"/>
</dbReference>
<dbReference type="PROSITE" id="PS00518">
    <property type="entry name" value="ZF_RING_1"/>
    <property type="match status" value="1"/>
</dbReference>
<dbReference type="InterPro" id="IPR047126">
    <property type="entry name" value="RNF141-like"/>
</dbReference>
<dbReference type="SMART" id="SM00184">
    <property type="entry name" value="RING"/>
    <property type="match status" value="1"/>
</dbReference>
<dbReference type="Gene3D" id="3.30.40.10">
    <property type="entry name" value="Zinc/RING finger domain, C3HC4 (zinc finger)"/>
    <property type="match status" value="1"/>
</dbReference>
<keyword evidence="3" id="KW-0862">Zinc</keyword>
<evidence type="ECO:0000313" key="7">
    <source>
        <dbReference type="EMBL" id="KAK3680107.1"/>
    </source>
</evidence>
<feature type="compositionally biased region" description="Low complexity" evidence="5">
    <location>
        <begin position="246"/>
        <end position="258"/>
    </location>
</feature>
<evidence type="ECO:0000256" key="3">
    <source>
        <dbReference type="ARBA" id="ARBA00022833"/>
    </source>
</evidence>
<feature type="domain" description="RING-type" evidence="6">
    <location>
        <begin position="328"/>
        <end position="374"/>
    </location>
</feature>
<dbReference type="Pfam" id="PF13920">
    <property type="entry name" value="zf-C3HC4_3"/>
    <property type="match status" value="1"/>
</dbReference>
<dbReference type="CDD" id="cd16449">
    <property type="entry name" value="RING-HC"/>
    <property type="match status" value="1"/>
</dbReference>